<evidence type="ECO:0000313" key="3">
    <source>
        <dbReference type="Proteomes" id="UP000298030"/>
    </source>
</evidence>
<evidence type="ECO:0000313" key="2">
    <source>
        <dbReference type="EMBL" id="TEB31843.1"/>
    </source>
</evidence>
<gene>
    <name evidence="2" type="ORF">FA13DRAFT_1709338</name>
</gene>
<protein>
    <submittedName>
        <fullName evidence="2">Uncharacterized protein</fullName>
    </submittedName>
</protein>
<comment type="caution">
    <text evidence="2">The sequence shown here is derived from an EMBL/GenBank/DDBJ whole genome shotgun (WGS) entry which is preliminary data.</text>
</comment>
<name>A0A4Y7TCE7_COPMI</name>
<evidence type="ECO:0000256" key="1">
    <source>
        <dbReference type="SAM" id="MobiDB-lite"/>
    </source>
</evidence>
<feature type="region of interest" description="Disordered" evidence="1">
    <location>
        <begin position="182"/>
        <end position="208"/>
    </location>
</feature>
<organism evidence="2 3">
    <name type="scientific">Coprinellus micaceus</name>
    <name type="common">Glistening ink-cap mushroom</name>
    <name type="synonym">Coprinus micaceus</name>
    <dbReference type="NCBI Taxonomy" id="71717"/>
    <lineage>
        <taxon>Eukaryota</taxon>
        <taxon>Fungi</taxon>
        <taxon>Dikarya</taxon>
        <taxon>Basidiomycota</taxon>
        <taxon>Agaricomycotina</taxon>
        <taxon>Agaricomycetes</taxon>
        <taxon>Agaricomycetidae</taxon>
        <taxon>Agaricales</taxon>
        <taxon>Agaricineae</taxon>
        <taxon>Psathyrellaceae</taxon>
        <taxon>Coprinellus</taxon>
    </lineage>
</organism>
<dbReference type="AlphaFoldDB" id="A0A4Y7TCE7"/>
<keyword evidence="3" id="KW-1185">Reference proteome</keyword>
<accession>A0A4Y7TCE7</accession>
<dbReference type="EMBL" id="QPFP01000017">
    <property type="protein sequence ID" value="TEB31843.1"/>
    <property type="molecule type" value="Genomic_DNA"/>
</dbReference>
<dbReference type="Proteomes" id="UP000298030">
    <property type="component" value="Unassembled WGS sequence"/>
</dbReference>
<proteinExistence type="predicted"/>
<dbReference type="OrthoDB" id="2587968at2759"/>
<sequence length="208" mass="22866">MLPTRSLLLNLQVFQKAGILAAGLPQQDPTALSKGIAIVRKVLQDNKGHNEKGWKTHEIYSLALKEKAPEGFRSTVMTTPRQAAPPHPEHPIRSKKFLKDILGHMEGYRDIKIVRTMRGGSTAFVWKLVNKDLLPKPKAPTPKTPSVGVPLGLHEDITHLNKRRQRARKEKIVRGILKIKASQRAAREGQAAATAGSESSSTEATPSS</sequence>
<reference evidence="2 3" key="1">
    <citation type="journal article" date="2019" name="Nat. Ecol. Evol.">
        <title>Megaphylogeny resolves global patterns of mushroom evolution.</title>
        <authorList>
            <person name="Varga T."/>
            <person name="Krizsan K."/>
            <person name="Foldi C."/>
            <person name="Dima B."/>
            <person name="Sanchez-Garcia M."/>
            <person name="Sanchez-Ramirez S."/>
            <person name="Szollosi G.J."/>
            <person name="Szarkandi J.G."/>
            <person name="Papp V."/>
            <person name="Albert L."/>
            <person name="Andreopoulos W."/>
            <person name="Angelini C."/>
            <person name="Antonin V."/>
            <person name="Barry K.W."/>
            <person name="Bougher N.L."/>
            <person name="Buchanan P."/>
            <person name="Buyck B."/>
            <person name="Bense V."/>
            <person name="Catcheside P."/>
            <person name="Chovatia M."/>
            <person name="Cooper J."/>
            <person name="Damon W."/>
            <person name="Desjardin D."/>
            <person name="Finy P."/>
            <person name="Geml J."/>
            <person name="Haridas S."/>
            <person name="Hughes K."/>
            <person name="Justo A."/>
            <person name="Karasinski D."/>
            <person name="Kautmanova I."/>
            <person name="Kiss B."/>
            <person name="Kocsube S."/>
            <person name="Kotiranta H."/>
            <person name="LaButti K.M."/>
            <person name="Lechner B.E."/>
            <person name="Liimatainen K."/>
            <person name="Lipzen A."/>
            <person name="Lukacs Z."/>
            <person name="Mihaltcheva S."/>
            <person name="Morgado L.N."/>
            <person name="Niskanen T."/>
            <person name="Noordeloos M.E."/>
            <person name="Ohm R.A."/>
            <person name="Ortiz-Santana B."/>
            <person name="Ovrebo C."/>
            <person name="Racz N."/>
            <person name="Riley R."/>
            <person name="Savchenko A."/>
            <person name="Shiryaev A."/>
            <person name="Soop K."/>
            <person name="Spirin V."/>
            <person name="Szebenyi C."/>
            <person name="Tomsovsky M."/>
            <person name="Tulloss R.E."/>
            <person name="Uehling J."/>
            <person name="Grigoriev I.V."/>
            <person name="Vagvolgyi C."/>
            <person name="Papp T."/>
            <person name="Martin F.M."/>
            <person name="Miettinen O."/>
            <person name="Hibbett D.S."/>
            <person name="Nagy L.G."/>
        </authorList>
    </citation>
    <scope>NUCLEOTIDE SEQUENCE [LARGE SCALE GENOMIC DNA]</scope>
    <source>
        <strain evidence="2 3">FP101781</strain>
    </source>
</reference>